<evidence type="ECO:0000313" key="4">
    <source>
        <dbReference type="Proteomes" id="UP000711047"/>
    </source>
</evidence>
<keyword evidence="4" id="KW-1185">Reference proteome</keyword>
<reference evidence="3 4" key="1">
    <citation type="submission" date="2020-05" db="EMBL/GenBank/DDBJ databases">
        <title>Paenibacillus glebae, sp. nov., Paenibacillus humi sp. nov., Paenibacillus pedi sp. nov., Paenibacillus terrestris sp. nov. and Paenibacillus terricola sp. nov., isolated from a forest top soil sample.</title>
        <authorList>
            <person name="Qi S."/>
            <person name="Carlier A."/>
            <person name="Cnockaert M."/>
            <person name="Vandamme P."/>
        </authorList>
    </citation>
    <scope>NUCLEOTIDE SEQUENCE [LARGE SCALE GENOMIC DNA]</scope>
    <source>
        <strain evidence="3 4">LMG 29502</strain>
    </source>
</reference>
<evidence type="ECO:0000313" key="3">
    <source>
        <dbReference type="EMBL" id="NQX48905.1"/>
    </source>
</evidence>
<evidence type="ECO:0008006" key="5">
    <source>
        <dbReference type="Google" id="ProtNLM"/>
    </source>
</evidence>
<accession>A0ABX2DX16</accession>
<evidence type="ECO:0000256" key="2">
    <source>
        <dbReference type="SAM" id="Phobius"/>
    </source>
</evidence>
<organism evidence="3 4">
    <name type="scientific">Paenibacillus tritici</name>
    <dbReference type="NCBI Taxonomy" id="1873425"/>
    <lineage>
        <taxon>Bacteria</taxon>
        <taxon>Bacillati</taxon>
        <taxon>Bacillota</taxon>
        <taxon>Bacilli</taxon>
        <taxon>Bacillales</taxon>
        <taxon>Paenibacillaceae</taxon>
        <taxon>Paenibacillus</taxon>
    </lineage>
</organism>
<feature type="transmembrane region" description="Helical" evidence="2">
    <location>
        <begin position="53"/>
        <end position="72"/>
    </location>
</feature>
<feature type="transmembrane region" description="Helical" evidence="2">
    <location>
        <begin position="84"/>
        <end position="109"/>
    </location>
</feature>
<sequence length="138" mass="15829">MFGSLRRRLDNARQMQRMRNEHPEEIRRLLEERAREQQAEVEPAPVKSGPYILFFRVVLYILAMLIVLIAFIGGPQSNTPVFTLLSFGLLLSVLFLGAGLAHPAIVFFRKKRSREFALELFGLLSAALVLLMTVFRNR</sequence>
<feature type="region of interest" description="Disordered" evidence="1">
    <location>
        <begin position="1"/>
        <end position="20"/>
    </location>
</feature>
<dbReference type="RefSeq" id="WP_173139509.1">
    <property type="nucleotide sequence ID" value="NZ_JABMKX010000019.1"/>
</dbReference>
<dbReference type="Proteomes" id="UP000711047">
    <property type="component" value="Unassembled WGS sequence"/>
</dbReference>
<keyword evidence="2" id="KW-0472">Membrane</keyword>
<name>A0ABX2DX16_9BACL</name>
<evidence type="ECO:0000256" key="1">
    <source>
        <dbReference type="SAM" id="MobiDB-lite"/>
    </source>
</evidence>
<protein>
    <recommendedName>
        <fullName evidence="5">DUF3040 domain-containing protein</fullName>
    </recommendedName>
</protein>
<dbReference type="InterPro" id="IPR036259">
    <property type="entry name" value="MFS_trans_sf"/>
</dbReference>
<keyword evidence="2" id="KW-0812">Transmembrane</keyword>
<dbReference type="SUPFAM" id="SSF103473">
    <property type="entry name" value="MFS general substrate transporter"/>
    <property type="match status" value="1"/>
</dbReference>
<gene>
    <name evidence="3" type="ORF">HQN87_26645</name>
</gene>
<comment type="caution">
    <text evidence="3">The sequence shown here is derived from an EMBL/GenBank/DDBJ whole genome shotgun (WGS) entry which is preliminary data.</text>
</comment>
<proteinExistence type="predicted"/>
<keyword evidence="2" id="KW-1133">Transmembrane helix</keyword>
<feature type="transmembrane region" description="Helical" evidence="2">
    <location>
        <begin position="116"/>
        <end position="135"/>
    </location>
</feature>
<dbReference type="EMBL" id="JABMKX010000019">
    <property type="protein sequence ID" value="NQX48905.1"/>
    <property type="molecule type" value="Genomic_DNA"/>
</dbReference>